<dbReference type="InterPro" id="IPR011009">
    <property type="entry name" value="Kinase-like_dom_sf"/>
</dbReference>
<feature type="region of interest" description="Disordered" evidence="1">
    <location>
        <begin position="76"/>
        <end position="114"/>
    </location>
</feature>
<dbReference type="Proteomes" id="UP001628179">
    <property type="component" value="Unassembled WGS sequence"/>
</dbReference>
<dbReference type="PANTHER" id="PTHR24359:SF1">
    <property type="entry name" value="INHIBITOR OF NUCLEAR FACTOR KAPPA-B KINASE EPSILON SUBUNIT HOMOLOG 1-RELATED"/>
    <property type="match status" value="1"/>
</dbReference>
<dbReference type="PROSITE" id="PS50011">
    <property type="entry name" value="PROTEIN_KINASE_DOM"/>
    <property type="match status" value="1"/>
</dbReference>
<feature type="domain" description="Protein kinase" evidence="2">
    <location>
        <begin position="414"/>
        <end position="738"/>
    </location>
</feature>
<dbReference type="InterPro" id="IPR000719">
    <property type="entry name" value="Prot_kinase_dom"/>
</dbReference>
<evidence type="ECO:0000313" key="3">
    <source>
        <dbReference type="EMBL" id="GAB1314521.1"/>
    </source>
</evidence>
<dbReference type="Gene3D" id="1.10.510.10">
    <property type="entry name" value="Transferase(Phosphotransferase) domain 1"/>
    <property type="match status" value="1"/>
</dbReference>
<dbReference type="SMART" id="SM00220">
    <property type="entry name" value="S_TKc"/>
    <property type="match status" value="1"/>
</dbReference>
<protein>
    <recommendedName>
        <fullName evidence="2">Protein kinase domain-containing protein</fullName>
    </recommendedName>
</protein>
<dbReference type="RefSeq" id="XP_070916252.1">
    <property type="nucleotide sequence ID" value="XM_071060151.1"/>
</dbReference>
<keyword evidence="4" id="KW-1185">Reference proteome</keyword>
<feature type="compositionally biased region" description="Basic and acidic residues" evidence="1">
    <location>
        <begin position="1"/>
        <end position="10"/>
    </location>
</feature>
<comment type="caution">
    <text evidence="3">The sequence shown here is derived from an EMBL/GenBank/DDBJ whole genome shotgun (WGS) entry which is preliminary data.</text>
</comment>
<proteinExistence type="predicted"/>
<name>A0ABQ0G9S7_9PEZI</name>
<dbReference type="GeneID" id="98175474"/>
<gene>
    <name evidence="3" type="ORF">MFIFM68171_04731</name>
</gene>
<dbReference type="SUPFAM" id="SSF56112">
    <property type="entry name" value="Protein kinase-like (PK-like)"/>
    <property type="match status" value="1"/>
</dbReference>
<accession>A0ABQ0G9S7</accession>
<sequence>MCEHERDERPRKLRRTDTGSSGGNRSPRRGIERGSRRPAPQQQLHSDLGIADPPPNEVPHSAVVEPTIEQALPHINMPLTTEPGGNDSSLRIPTLGDQFDPGEKKTGSAPNRSVISRDDLLKDLVEVPGGDSSEIYRTAEVRDAHPNPFLGIPGPQDHHQYRQTGSDASETIRRVSAFTVCSDRGLGHEGQHIARVADSQKPINYDAVESPDDFIQELRDDLEPTLSAFFGKSESYFLPWTKLHSVLSTGTVLRLLQHLNKVAGDGERPQDCDLPALAAKIAPPLSELGHGRGVNAQFRRTLATLILVRRESMIFDFVDTDLDDGSLLEIDFDGLKPAPSTENAYRILFDGWKPKEIKEFKSLRWQLSPTFFSVERRSGDGGGELPSSLTDQDGTFVKRVRYRLRSREEILPFQPSKRPAISGGFADVRFFRLHEDQQDLPRFTRRGKENDIAVKTLKNETKDTAGQYESYLNEVYVMERLASAIDSQHMAKLLATIEVPHAIQDRERSDYHLVLEAADRSVEKLWSSLEWWDQYRARGITELELAKWVARQCYGLADALCKFHMFPKSKNDGNEKTHGLHCDIKPDNILHYENWKLDTARDSKGTVHEQLGVLQLSDFGLSSFHSARSVENHRIVGDFLDYTAPETDILLIHSPAADIWHLGCLFMDFCTWLLDGPKGYEKFCDARTTTTLRGNRCRFATFTLDNQEPKSTEGSTSSKNPHTYVEVNEAVLKQATYLCQHPKSSEFVRELCHLAVNYMLVMRRTNQTQKVVEYRRKPQAVADRLTSKQVTKILDKAIAREDDYFEHSRADILPFEHDGWRRSYLLLYYDTKQLQKISQRVRSGLDPEEAGLKKPGVTIVRGEEEP</sequence>
<reference evidence="3 4" key="1">
    <citation type="submission" date="2024-09" db="EMBL/GenBank/DDBJ databases">
        <title>Itraconazole resistance in Madurella fahalii resulting from another homologue of gene encoding cytochrome P450 14-alpha sterol demethylase (CYP51).</title>
        <authorList>
            <person name="Yoshioka I."/>
            <person name="Fahal A.H."/>
            <person name="Kaneko S."/>
            <person name="Yaguchi T."/>
        </authorList>
    </citation>
    <scope>NUCLEOTIDE SEQUENCE [LARGE SCALE GENOMIC DNA]</scope>
    <source>
        <strain evidence="3 4">IFM 68171</strain>
    </source>
</reference>
<evidence type="ECO:0000259" key="2">
    <source>
        <dbReference type="PROSITE" id="PS50011"/>
    </source>
</evidence>
<evidence type="ECO:0000256" key="1">
    <source>
        <dbReference type="SAM" id="MobiDB-lite"/>
    </source>
</evidence>
<feature type="region of interest" description="Disordered" evidence="1">
    <location>
        <begin position="1"/>
        <end position="60"/>
    </location>
</feature>
<dbReference type="Pfam" id="PF00069">
    <property type="entry name" value="Pkinase"/>
    <property type="match status" value="1"/>
</dbReference>
<dbReference type="EMBL" id="BAAFSV010000002">
    <property type="protein sequence ID" value="GAB1314521.1"/>
    <property type="molecule type" value="Genomic_DNA"/>
</dbReference>
<evidence type="ECO:0000313" key="4">
    <source>
        <dbReference type="Proteomes" id="UP001628179"/>
    </source>
</evidence>
<dbReference type="PANTHER" id="PTHR24359">
    <property type="entry name" value="SERINE/THREONINE-PROTEIN KINASE SBK1"/>
    <property type="match status" value="1"/>
</dbReference>
<organism evidence="3 4">
    <name type="scientific">Madurella fahalii</name>
    <dbReference type="NCBI Taxonomy" id="1157608"/>
    <lineage>
        <taxon>Eukaryota</taxon>
        <taxon>Fungi</taxon>
        <taxon>Dikarya</taxon>
        <taxon>Ascomycota</taxon>
        <taxon>Pezizomycotina</taxon>
        <taxon>Sordariomycetes</taxon>
        <taxon>Sordariomycetidae</taxon>
        <taxon>Sordariales</taxon>
        <taxon>Sordariales incertae sedis</taxon>
        <taxon>Madurella</taxon>
    </lineage>
</organism>